<dbReference type="AlphaFoldDB" id="A0ABD5ZI78"/>
<gene>
    <name evidence="5" type="ORF">ACFQJC_14875</name>
</gene>
<feature type="compositionally biased region" description="Low complexity" evidence="1">
    <location>
        <begin position="265"/>
        <end position="274"/>
    </location>
</feature>
<dbReference type="InterPro" id="IPR055769">
    <property type="entry name" value="DUF7345"/>
</dbReference>
<dbReference type="InterPro" id="IPR055767">
    <property type="entry name" value="DUF7343"/>
</dbReference>
<feature type="region of interest" description="Disordered" evidence="1">
    <location>
        <begin position="264"/>
        <end position="305"/>
    </location>
</feature>
<keyword evidence="2" id="KW-1133">Transmembrane helix</keyword>
<evidence type="ECO:0000259" key="3">
    <source>
        <dbReference type="Pfam" id="PF24034"/>
    </source>
</evidence>
<feature type="compositionally biased region" description="Acidic residues" evidence="1">
    <location>
        <begin position="296"/>
        <end position="305"/>
    </location>
</feature>
<keyword evidence="2" id="KW-0472">Membrane</keyword>
<keyword evidence="2" id="KW-0812">Transmembrane</keyword>
<dbReference type="Proteomes" id="UP001596481">
    <property type="component" value="Unassembled WGS sequence"/>
</dbReference>
<dbReference type="Pfam" id="PF24036">
    <property type="entry name" value="DUF7345"/>
    <property type="match status" value="1"/>
</dbReference>
<dbReference type="Pfam" id="PF24034">
    <property type="entry name" value="DUF7343"/>
    <property type="match status" value="1"/>
</dbReference>
<feature type="transmembrane region" description="Helical" evidence="2">
    <location>
        <begin position="239"/>
        <end position="258"/>
    </location>
</feature>
<accession>A0ABD5ZI78</accession>
<protein>
    <submittedName>
        <fullName evidence="5">Helix-turn-helix transcriptional regulator</fullName>
    </submittedName>
</protein>
<comment type="caution">
    <text evidence="5">The sequence shown here is derived from an EMBL/GenBank/DDBJ whole genome shotgun (WGS) entry which is preliminary data.</text>
</comment>
<organism evidence="5 6">
    <name type="scientific">Haloferax namakaokahaiae</name>
    <dbReference type="NCBI Taxonomy" id="1748331"/>
    <lineage>
        <taxon>Archaea</taxon>
        <taxon>Methanobacteriati</taxon>
        <taxon>Methanobacteriota</taxon>
        <taxon>Stenosarchaea group</taxon>
        <taxon>Halobacteria</taxon>
        <taxon>Halobacteriales</taxon>
        <taxon>Haloferacaceae</taxon>
        <taxon>Haloferax</taxon>
    </lineage>
</organism>
<dbReference type="RefSeq" id="WP_390224800.1">
    <property type="nucleotide sequence ID" value="NZ_JBHTAA010000005.1"/>
</dbReference>
<evidence type="ECO:0000259" key="4">
    <source>
        <dbReference type="Pfam" id="PF24036"/>
    </source>
</evidence>
<keyword evidence="6" id="KW-1185">Reference proteome</keyword>
<feature type="domain" description="DUF7343" evidence="3">
    <location>
        <begin position="312"/>
        <end position="373"/>
    </location>
</feature>
<dbReference type="EMBL" id="JBHTAA010000005">
    <property type="protein sequence ID" value="MFC7204799.1"/>
    <property type="molecule type" value="Genomic_DNA"/>
</dbReference>
<sequence length="380" mass="41353">MRSAVPLVALLTLLAGVLTPVAAAEPVAFDAQDPARAALGDSALVAQQSAVDQTPKTDIVIELRSDRSARWRIEMRYPLETANETAAFEQFAQEYESGQADTGFDRDLFENIAASASEQTGRSMAIENVSQEGIVQNDTGILRLSFTWTNFLEETDSGVRLGDVFESESGEPWLTSLQANQNLTIHTPPGFALNSNSNSLPFENNSIVIEGPRTFESTEDLEVSYRSTGGDGGGVDAQWILAGAGVLVLFAVAAVLYVRRRPTSDDASSAAAASEPVDEPVERHDEPVEGPIQEPDHDEVEPEEEPGIDLDLLSDEERVEHMLEQNGGRMKQATIVKETGWSDAKVSQLLSSMADEERVEKLRLGRENLISLPDENEIPE</sequence>
<name>A0ABD5ZI78_9EURY</name>
<proteinExistence type="predicted"/>
<evidence type="ECO:0000313" key="6">
    <source>
        <dbReference type="Proteomes" id="UP001596481"/>
    </source>
</evidence>
<evidence type="ECO:0000256" key="2">
    <source>
        <dbReference type="SAM" id="Phobius"/>
    </source>
</evidence>
<evidence type="ECO:0000313" key="5">
    <source>
        <dbReference type="EMBL" id="MFC7204799.1"/>
    </source>
</evidence>
<feature type="domain" description="DUF7345" evidence="4">
    <location>
        <begin position="61"/>
        <end position="191"/>
    </location>
</feature>
<evidence type="ECO:0000256" key="1">
    <source>
        <dbReference type="SAM" id="MobiDB-lite"/>
    </source>
</evidence>
<reference evidence="5 6" key="1">
    <citation type="journal article" date="2019" name="Int. J. Syst. Evol. Microbiol.">
        <title>The Global Catalogue of Microorganisms (GCM) 10K type strain sequencing project: providing services to taxonomists for standard genome sequencing and annotation.</title>
        <authorList>
            <consortium name="The Broad Institute Genomics Platform"/>
            <consortium name="The Broad Institute Genome Sequencing Center for Infectious Disease"/>
            <person name="Wu L."/>
            <person name="Ma J."/>
        </authorList>
    </citation>
    <scope>NUCLEOTIDE SEQUENCE [LARGE SCALE GENOMIC DNA]</scope>
    <source>
        <strain evidence="5 6">DSM 29988</strain>
    </source>
</reference>